<keyword evidence="1" id="KW-0812">Transmembrane</keyword>
<keyword evidence="1" id="KW-0472">Membrane</keyword>
<feature type="transmembrane region" description="Helical" evidence="1">
    <location>
        <begin position="32"/>
        <end position="52"/>
    </location>
</feature>
<dbReference type="EMBL" id="JBHSQE010000003">
    <property type="protein sequence ID" value="MFC6146154.1"/>
    <property type="molecule type" value="Genomic_DNA"/>
</dbReference>
<evidence type="ECO:0000256" key="1">
    <source>
        <dbReference type="SAM" id="Phobius"/>
    </source>
</evidence>
<keyword evidence="3" id="KW-1185">Reference proteome</keyword>
<protein>
    <submittedName>
        <fullName evidence="2">Uncharacterized protein</fullName>
    </submittedName>
</protein>
<dbReference type="RefSeq" id="WP_377000477.1">
    <property type="nucleotide sequence ID" value="NZ_JBHSQE010000003.1"/>
</dbReference>
<gene>
    <name evidence="2" type="ORF">ACFPUZ_04965</name>
</gene>
<organism evidence="2 3">
    <name type="scientific">Corynebacterium nasicanis</name>
    <dbReference type="NCBI Taxonomy" id="1448267"/>
    <lineage>
        <taxon>Bacteria</taxon>
        <taxon>Bacillati</taxon>
        <taxon>Actinomycetota</taxon>
        <taxon>Actinomycetes</taxon>
        <taxon>Mycobacteriales</taxon>
        <taxon>Corynebacteriaceae</taxon>
        <taxon>Corynebacterium</taxon>
    </lineage>
</organism>
<name>A0ABW1QBX3_9CORY</name>
<proteinExistence type="predicted"/>
<comment type="caution">
    <text evidence="2">The sequence shown here is derived from an EMBL/GenBank/DDBJ whole genome shotgun (WGS) entry which is preliminary data.</text>
</comment>
<evidence type="ECO:0000313" key="3">
    <source>
        <dbReference type="Proteomes" id="UP001596244"/>
    </source>
</evidence>
<keyword evidence="1" id="KW-1133">Transmembrane helix</keyword>
<reference evidence="3" key="1">
    <citation type="journal article" date="2019" name="Int. J. Syst. Evol. Microbiol.">
        <title>The Global Catalogue of Microorganisms (GCM) 10K type strain sequencing project: providing services to taxonomists for standard genome sequencing and annotation.</title>
        <authorList>
            <consortium name="The Broad Institute Genomics Platform"/>
            <consortium name="The Broad Institute Genome Sequencing Center for Infectious Disease"/>
            <person name="Wu L."/>
            <person name="Ma J."/>
        </authorList>
    </citation>
    <scope>NUCLEOTIDE SEQUENCE [LARGE SCALE GENOMIC DNA]</scope>
    <source>
        <strain evidence="3">CCUG 51943</strain>
    </source>
</reference>
<accession>A0ABW1QBX3</accession>
<evidence type="ECO:0000313" key="2">
    <source>
        <dbReference type="EMBL" id="MFC6146154.1"/>
    </source>
</evidence>
<dbReference type="Proteomes" id="UP001596244">
    <property type="component" value="Unassembled WGS sequence"/>
</dbReference>
<sequence>MNLKMILTVVGVLLIGLGLVFASAIYVLSGQTLFALVGAFPAVGGLLLMAVARGIAATLSPNARLGVGSIEKLEQTGLSVNEMPQYRITLRVLGVGEREFTGVLKTLIAEHEVPALTKGTLLPVAYEPERPDKLLPVPADRMGEVQEMFDRQRVLMGLADPRGPEIHARGIKTTGVIMAVTSTGEIRHGHTGLETTVRFPGLGGALVDRSKVSFLLPSVLPQLAVGSQLEVFYLPEDDTQFSFSLHTIDEKLIR</sequence>